<dbReference type="Gramene" id="HORVU.MOREX.r2.3HG0208690.1">
    <property type="protein sequence ID" value="HORVU.MOREX.r2.3HG0208690.1"/>
    <property type="gene ID" value="HORVU.MOREX.r2.3HG0208690"/>
</dbReference>
<reference evidence="9" key="2">
    <citation type="submission" date="2020-10" db="EMBL/GenBank/DDBJ databases">
        <authorList>
            <person name="Scholz U."/>
            <person name="Mascher M."/>
            <person name="Fiebig A."/>
        </authorList>
    </citation>
    <scope>NUCLEOTIDE SEQUENCE [LARGE SCALE GENOMIC DNA]</scope>
    <source>
        <strain evidence="9">cv. Morex</strain>
    </source>
</reference>
<keyword evidence="2" id="KW-0493">Microtubule</keyword>
<sequence>MAEARRVSFRDGRLASRKAEEAAWRRHQAAAWLEGMVGPFGLSPCPSEQDFVAALRNGIVLCKAINKIQPGLVPKVVANAPCDSQPSTAFQYFENIRNFLVAVQELKLPSFEASDLEKDNLDAGSVGKIVDCVNSLKSYQERKKCSGTYGPVKYMKTPLAPRSAIQLKSENVTLGSSTPQKCLDLTEIDAEGQSFQNTGPNMEEAIGKLQRIILDCMISCKENLNQDVLKKDPATLVGTILSNQLEKEQFKPLLQLISPEGAAMKNEPNQHIKCLNSQNENRLRLLEAQESELLELKTMFQEVKVDFRSLQTQFQDDITELGHNIQGISKAALGYNQAVKENRNLYNMLQEVRGNIRVFCRIRPLMNSKSISSIEHVGNDGSIMVCDPYKPQTTRKIFQFNKNFGPTTTQVESNFITVLVPDINFTLDIRFSSNGLFNLPDAKMCPVQSPSDVMNLMLLGEKHRASGSTAMNNRSSRSHSILTVHVNGKDISGNVSCSCLHLVDLAGSERVDRSEATGDRLKEAQHINKSLSCLGDVITALAQKNSHIPYRNSKLTQLLQSSLGGNAKTLMLAHISPEGESYVETLSTLKFAQRASTVELGTAHANKESNDIRVLKEQVETLKKALATKEFERSSLKLKENTVTSERTKQLPERTPPRPRRLSLETTSSEKSSIPGKPPKSPISAMRFNRDHGTARDKECSIDGSNRTKLHRSVIQMSPTLSEEPVGHENEKIATTDDMVPFYQLPPDGYNQYKQSGLDTLQRTPCRSRYMGVEVSQTEEPSDAKLDKTTTSSVVKRGSHLRRSIQSSIGKLIHGSERRNIPHSAQPTPVKLTTNANNDGASPITTNTRLKRRQSLTGLPPPSSTMSRRSSLGGKSDSSSTDKKAKTPPPMNSAAKAKRWL</sequence>
<evidence type="ECO:0000313" key="9">
    <source>
        <dbReference type="EnsemblPlants" id="HORVU.MOREX.r3.3HG0251470.1"/>
    </source>
</evidence>
<protein>
    <recommendedName>
        <fullName evidence="11">Kinesin-like protein</fullName>
    </recommendedName>
</protein>
<feature type="domain" description="Kinesin motor" evidence="8">
    <location>
        <begin position="419"/>
        <end position="598"/>
    </location>
</feature>
<dbReference type="InterPro" id="IPR031852">
    <property type="entry name" value="Vik1/Cik1_MT-bd"/>
</dbReference>
<evidence type="ECO:0000259" key="8">
    <source>
        <dbReference type="PROSITE" id="PS50067"/>
    </source>
</evidence>
<feature type="compositionally biased region" description="Low complexity" evidence="6">
    <location>
        <begin position="864"/>
        <end position="879"/>
    </location>
</feature>
<dbReference type="GO" id="GO:0008017">
    <property type="term" value="F:microtubule binding"/>
    <property type="evidence" value="ECO:0000318"/>
    <property type="project" value="GO_Central"/>
</dbReference>
<dbReference type="InterPro" id="IPR001752">
    <property type="entry name" value="Kinesin_motor_dom"/>
</dbReference>
<organism evidence="9 10">
    <name type="scientific">Hordeum vulgare subsp. vulgare</name>
    <name type="common">Domesticated barley</name>
    <dbReference type="NCBI Taxonomy" id="112509"/>
    <lineage>
        <taxon>Eukaryota</taxon>
        <taxon>Viridiplantae</taxon>
        <taxon>Streptophyta</taxon>
        <taxon>Embryophyta</taxon>
        <taxon>Tracheophyta</taxon>
        <taxon>Spermatophyta</taxon>
        <taxon>Magnoliopsida</taxon>
        <taxon>Liliopsida</taxon>
        <taxon>Poales</taxon>
        <taxon>Poaceae</taxon>
        <taxon>BOP clade</taxon>
        <taxon>Pooideae</taxon>
        <taxon>Triticodae</taxon>
        <taxon>Triticeae</taxon>
        <taxon>Hordeinae</taxon>
        <taxon>Hordeum</taxon>
    </lineage>
</organism>
<dbReference type="InterPro" id="IPR001715">
    <property type="entry name" value="CH_dom"/>
</dbReference>
<dbReference type="Gene3D" id="3.40.850.10">
    <property type="entry name" value="Kinesin motor domain"/>
    <property type="match status" value="2"/>
</dbReference>
<dbReference type="GO" id="GO:0005874">
    <property type="term" value="C:microtubule"/>
    <property type="evidence" value="ECO:0007669"/>
    <property type="project" value="UniProtKB-KW"/>
</dbReference>
<dbReference type="Pfam" id="PF00225">
    <property type="entry name" value="Kinesin"/>
    <property type="match status" value="1"/>
</dbReference>
<proteinExistence type="inferred from homology"/>
<comment type="caution">
    <text evidence="4">Lacks conserved residue(s) required for the propagation of feature annotation.</text>
</comment>
<dbReference type="SMART" id="SM00129">
    <property type="entry name" value="KISc"/>
    <property type="match status" value="1"/>
</dbReference>
<dbReference type="GO" id="GO:0005524">
    <property type="term" value="F:ATP binding"/>
    <property type="evidence" value="ECO:0007669"/>
    <property type="project" value="InterPro"/>
</dbReference>
<keyword evidence="3" id="KW-0505">Motor protein</keyword>
<dbReference type="InterPro" id="IPR027640">
    <property type="entry name" value="Kinesin-like_fam"/>
</dbReference>
<comment type="similarity">
    <text evidence="1">Belongs to the TRAFAC class myosin-kinesin ATPase superfamily. Kinesin family. KIN-14 subfamily.</text>
</comment>
<evidence type="ECO:0000313" key="10">
    <source>
        <dbReference type="Proteomes" id="UP000011116"/>
    </source>
</evidence>
<feature type="compositionally biased region" description="Basic and acidic residues" evidence="6">
    <location>
        <begin position="688"/>
        <end position="701"/>
    </location>
</feature>
<dbReference type="InterPro" id="IPR036872">
    <property type="entry name" value="CH_dom_sf"/>
</dbReference>
<feature type="domain" description="Calponin-homology (CH)" evidence="7">
    <location>
        <begin position="23"/>
        <end position="141"/>
    </location>
</feature>
<dbReference type="SMART" id="SM00033">
    <property type="entry name" value="CH"/>
    <property type="match status" value="1"/>
</dbReference>
<dbReference type="SMR" id="A0A8I6XLJ7"/>
<dbReference type="SUPFAM" id="SSF47576">
    <property type="entry name" value="Calponin-homology domain, CH-domain"/>
    <property type="match status" value="1"/>
</dbReference>
<dbReference type="GO" id="GO:0007017">
    <property type="term" value="P:microtubule-based process"/>
    <property type="evidence" value="ECO:0000318"/>
    <property type="project" value="GO_Central"/>
</dbReference>
<dbReference type="InterPro" id="IPR027417">
    <property type="entry name" value="P-loop_NTPase"/>
</dbReference>
<dbReference type="Proteomes" id="UP000011116">
    <property type="component" value="Chromosome 3H"/>
</dbReference>
<dbReference type="GO" id="GO:0003777">
    <property type="term" value="F:microtubule motor activity"/>
    <property type="evidence" value="ECO:0007669"/>
    <property type="project" value="InterPro"/>
</dbReference>
<dbReference type="PROSITE" id="PS50067">
    <property type="entry name" value="KINESIN_MOTOR_2"/>
    <property type="match status" value="1"/>
</dbReference>
<evidence type="ECO:0000256" key="1">
    <source>
        <dbReference type="ARBA" id="ARBA00010899"/>
    </source>
</evidence>
<feature type="region of interest" description="Disordered" evidence="6">
    <location>
        <begin position="774"/>
        <end position="901"/>
    </location>
</feature>
<name>A0A8I6XLJ7_HORVV</name>
<reference evidence="10" key="1">
    <citation type="journal article" date="2012" name="Nature">
        <title>A physical, genetic and functional sequence assembly of the barley genome.</title>
        <authorList>
            <consortium name="The International Barley Genome Sequencing Consortium"/>
            <person name="Mayer K.F."/>
            <person name="Waugh R."/>
            <person name="Brown J.W."/>
            <person name="Schulman A."/>
            <person name="Langridge P."/>
            <person name="Platzer M."/>
            <person name="Fincher G.B."/>
            <person name="Muehlbauer G.J."/>
            <person name="Sato K."/>
            <person name="Close T.J."/>
            <person name="Wise R.P."/>
            <person name="Stein N."/>
        </authorList>
    </citation>
    <scope>NUCLEOTIDE SEQUENCE [LARGE SCALE GENOMIC DNA]</scope>
    <source>
        <strain evidence="10">cv. Morex</strain>
    </source>
</reference>
<dbReference type="GO" id="GO:0015630">
    <property type="term" value="C:microtubule cytoskeleton"/>
    <property type="evidence" value="ECO:0000318"/>
    <property type="project" value="GO_Central"/>
</dbReference>
<dbReference type="PRINTS" id="PR00380">
    <property type="entry name" value="KINESINHEAVY"/>
</dbReference>
<dbReference type="PROSITE" id="PS50021">
    <property type="entry name" value="CH"/>
    <property type="match status" value="1"/>
</dbReference>
<dbReference type="SUPFAM" id="SSF52540">
    <property type="entry name" value="P-loop containing nucleoside triphosphate hydrolases"/>
    <property type="match status" value="1"/>
</dbReference>
<dbReference type="CDD" id="cd21203">
    <property type="entry name" value="CH_AtKIN14-like"/>
    <property type="match status" value="1"/>
</dbReference>
<evidence type="ECO:0000256" key="3">
    <source>
        <dbReference type="ARBA" id="ARBA00023175"/>
    </source>
</evidence>
<evidence type="ECO:0000256" key="4">
    <source>
        <dbReference type="PROSITE-ProRule" id="PRU00283"/>
    </source>
</evidence>
<feature type="region of interest" description="Disordered" evidence="6">
    <location>
        <begin position="638"/>
        <end position="706"/>
    </location>
</feature>
<feature type="compositionally biased region" description="Low complexity" evidence="6">
    <location>
        <begin position="664"/>
        <end position="675"/>
    </location>
</feature>
<keyword evidence="10" id="KW-1185">Reference proteome</keyword>
<dbReference type="Gramene" id="HORVU.MOREX.r3.3HG0251470.1">
    <property type="protein sequence ID" value="HORVU.MOREX.r3.3HG0251470.1"/>
    <property type="gene ID" value="HORVU.MOREX.r3.3HG0251470"/>
</dbReference>
<dbReference type="AlphaFoldDB" id="A0A8I6XLJ7"/>
<evidence type="ECO:0000256" key="2">
    <source>
        <dbReference type="ARBA" id="ARBA00022701"/>
    </source>
</evidence>
<evidence type="ECO:0000256" key="6">
    <source>
        <dbReference type="SAM" id="MobiDB-lite"/>
    </source>
</evidence>
<keyword evidence="5" id="KW-0175">Coiled coil</keyword>
<feature type="coiled-coil region" evidence="5">
    <location>
        <begin position="605"/>
        <end position="632"/>
    </location>
</feature>
<feature type="compositionally biased region" description="Basic and acidic residues" evidence="6">
    <location>
        <begin position="638"/>
        <end position="656"/>
    </location>
</feature>
<dbReference type="Pfam" id="PF00307">
    <property type="entry name" value="CH"/>
    <property type="match status" value="1"/>
</dbReference>
<reference evidence="9" key="3">
    <citation type="submission" date="2022-01" db="UniProtKB">
        <authorList>
            <consortium name="EnsemblPlants"/>
        </authorList>
    </citation>
    <scope>IDENTIFICATION</scope>
    <source>
        <strain evidence="9">subsp. vulgare</strain>
    </source>
</reference>
<dbReference type="GO" id="GO:0007018">
    <property type="term" value="P:microtubule-based movement"/>
    <property type="evidence" value="ECO:0007669"/>
    <property type="project" value="InterPro"/>
</dbReference>
<evidence type="ECO:0000256" key="5">
    <source>
        <dbReference type="SAM" id="Coils"/>
    </source>
</evidence>
<dbReference type="Pfam" id="PF16796">
    <property type="entry name" value="Microtub_bd"/>
    <property type="match status" value="1"/>
</dbReference>
<dbReference type="EnsemblPlants" id="HORVU.MOREX.r3.3HG0251470.1">
    <property type="protein sequence ID" value="HORVU.MOREX.r3.3HG0251470.1"/>
    <property type="gene ID" value="HORVU.MOREX.r3.3HG0251470"/>
</dbReference>
<evidence type="ECO:0000259" key="7">
    <source>
        <dbReference type="PROSITE" id="PS50021"/>
    </source>
</evidence>
<dbReference type="PANTHER" id="PTHR47972">
    <property type="entry name" value="KINESIN-LIKE PROTEIN KLP-3"/>
    <property type="match status" value="1"/>
</dbReference>
<dbReference type="FunFam" id="1.10.418.10:FF:000073">
    <property type="entry name" value="Kinesin-like protein KIN-14L"/>
    <property type="match status" value="1"/>
</dbReference>
<dbReference type="Gene3D" id="1.10.418.10">
    <property type="entry name" value="Calponin-like domain"/>
    <property type="match status" value="1"/>
</dbReference>
<dbReference type="InterPro" id="IPR036961">
    <property type="entry name" value="Kinesin_motor_dom_sf"/>
</dbReference>
<evidence type="ECO:0008006" key="11">
    <source>
        <dbReference type="Google" id="ProtNLM"/>
    </source>
</evidence>
<feature type="compositionally biased region" description="Polar residues" evidence="6">
    <location>
        <begin position="823"/>
        <end position="848"/>
    </location>
</feature>
<accession>A0A8I6XLJ7</accession>
<dbReference type="PANTHER" id="PTHR47972:SF4">
    <property type="entry name" value="KINESIN-LIKE PROTEIN KIN-14L"/>
    <property type="match status" value="1"/>
</dbReference>